<feature type="compositionally biased region" description="Low complexity" evidence="1">
    <location>
        <begin position="31"/>
        <end position="45"/>
    </location>
</feature>
<organism evidence="2 3">
    <name type="scientific">Blastococcus brunescens</name>
    <dbReference type="NCBI Taxonomy" id="1564165"/>
    <lineage>
        <taxon>Bacteria</taxon>
        <taxon>Bacillati</taxon>
        <taxon>Actinomycetota</taxon>
        <taxon>Actinomycetes</taxon>
        <taxon>Geodermatophilales</taxon>
        <taxon>Geodermatophilaceae</taxon>
        <taxon>Blastococcus</taxon>
    </lineage>
</organism>
<reference evidence="2 3" key="1">
    <citation type="submission" date="2023-12" db="EMBL/GenBank/DDBJ databases">
        <title>Blastococcus brunescens sp. nov., an actonobacterium isolated from sandstone collected in sahara desert.</title>
        <authorList>
            <person name="Gtari M."/>
            <person name="Ghodhbane F."/>
        </authorList>
    </citation>
    <scope>NUCLEOTIDE SEQUENCE [LARGE SCALE GENOMIC DNA]</scope>
    <source>
        <strain evidence="2 3">BMG 8361</strain>
    </source>
</reference>
<dbReference type="RefSeq" id="WP_324276243.1">
    <property type="nucleotide sequence ID" value="NZ_CP141261.1"/>
</dbReference>
<evidence type="ECO:0000256" key="1">
    <source>
        <dbReference type="SAM" id="MobiDB-lite"/>
    </source>
</evidence>
<sequence>MNLAFLMIGVVAAAFSVGRLLGGPRRPPVRPVVAAAPDPARSPAG</sequence>
<accession>A0ABZ1B2E8</accession>
<evidence type="ECO:0000313" key="3">
    <source>
        <dbReference type="Proteomes" id="UP001324287"/>
    </source>
</evidence>
<dbReference type="Proteomes" id="UP001324287">
    <property type="component" value="Chromosome"/>
</dbReference>
<dbReference type="EMBL" id="CP141261">
    <property type="protein sequence ID" value="WRL64919.1"/>
    <property type="molecule type" value="Genomic_DNA"/>
</dbReference>
<proteinExistence type="predicted"/>
<name>A0ABZ1B2E8_9ACTN</name>
<feature type="region of interest" description="Disordered" evidence="1">
    <location>
        <begin position="26"/>
        <end position="45"/>
    </location>
</feature>
<gene>
    <name evidence="2" type="ORF">U6N30_04090</name>
</gene>
<keyword evidence="3" id="KW-1185">Reference proteome</keyword>
<evidence type="ECO:0000313" key="2">
    <source>
        <dbReference type="EMBL" id="WRL64919.1"/>
    </source>
</evidence>
<protein>
    <submittedName>
        <fullName evidence="2">Uncharacterized protein</fullName>
    </submittedName>
</protein>